<feature type="signal peptide" evidence="1">
    <location>
        <begin position="1"/>
        <end position="23"/>
    </location>
</feature>
<evidence type="ECO:0000313" key="4">
    <source>
        <dbReference type="Proteomes" id="UP001231189"/>
    </source>
</evidence>
<proteinExistence type="predicted"/>
<dbReference type="Pfam" id="PF13966">
    <property type="entry name" value="zf-RVT"/>
    <property type="match status" value="1"/>
</dbReference>
<keyword evidence="4" id="KW-1185">Reference proteome</keyword>
<feature type="domain" description="Reverse transcriptase zinc-binding" evidence="2">
    <location>
        <begin position="212"/>
        <end position="295"/>
    </location>
</feature>
<sequence length="550" mass="62417">MSRAGRLTLLKAVLSALPVFIMTAHPLSSWAIEQIDKLRRAWLWAAKDACTPGQCRVAWKLVCRPRELGGLGVLDLKRFNNALRLRWIWQLKTGATKPWSGLLEQPSHADQALFASMTEVTIGNGMRASFWADSWAGEPLKKQWPLLFEVSRRKNRTVADALENDHWLMDLRGRISVDLLLDFISLRQIVRGCNVDPDLEDTFRWKSTSGSYSASSAYALQFEETQQSPLRHIWPAWAPPKCKFFFWLLLQRRVFTADRLLRFGMPNQYFCPLCRRNLETPAHLFAECPWAREVWDRTAGLFACPTIRQPDGDDRALSWAVSKLAGSDRRAASLTILVAWELWRERNRRVFCLGHVFRCQHLHRRRRFFGRRRDAPCRLDHLYNRRDGVLLVAASRVAVSRGAPRWSHAATAWRRPGLHLGWPLHGRRLTYRGLVALRLWRRIPARWCGRADLGAPVVTRRACSGSHVGPRDLCPGPVLRYPRAAADAGPCYYSDRCPSHAADAVRCGSIWAAPLLRRPADGIWGSLPASGLGTTIGGLCAADRSCLDLS</sequence>
<feature type="chain" id="PRO_5042118949" description="Reverse transcriptase zinc-binding domain-containing protein" evidence="1">
    <location>
        <begin position="24"/>
        <end position="550"/>
    </location>
</feature>
<evidence type="ECO:0000313" key="3">
    <source>
        <dbReference type="EMBL" id="KAK1692243.1"/>
    </source>
</evidence>
<protein>
    <recommendedName>
        <fullName evidence="2">Reverse transcriptase zinc-binding domain-containing protein</fullName>
    </recommendedName>
</protein>
<accession>A0AAD8TU38</accession>
<keyword evidence="1" id="KW-0732">Signal</keyword>
<gene>
    <name evidence="3" type="ORF">QYE76_008940</name>
</gene>
<name>A0AAD8TU38_LOLMU</name>
<evidence type="ECO:0000259" key="2">
    <source>
        <dbReference type="Pfam" id="PF13966"/>
    </source>
</evidence>
<dbReference type="AlphaFoldDB" id="A0AAD8TU38"/>
<comment type="caution">
    <text evidence="3">The sequence shown here is derived from an EMBL/GenBank/DDBJ whole genome shotgun (WGS) entry which is preliminary data.</text>
</comment>
<dbReference type="InterPro" id="IPR026960">
    <property type="entry name" value="RVT-Znf"/>
</dbReference>
<dbReference type="EMBL" id="JAUUTY010000001">
    <property type="protein sequence ID" value="KAK1692243.1"/>
    <property type="molecule type" value="Genomic_DNA"/>
</dbReference>
<dbReference type="PANTHER" id="PTHR33116">
    <property type="entry name" value="REVERSE TRANSCRIPTASE ZINC-BINDING DOMAIN-CONTAINING PROTEIN-RELATED-RELATED"/>
    <property type="match status" value="1"/>
</dbReference>
<reference evidence="3" key="1">
    <citation type="submission" date="2023-07" db="EMBL/GenBank/DDBJ databases">
        <title>A chromosome-level genome assembly of Lolium multiflorum.</title>
        <authorList>
            <person name="Chen Y."/>
            <person name="Copetti D."/>
            <person name="Kolliker R."/>
            <person name="Studer B."/>
        </authorList>
    </citation>
    <scope>NUCLEOTIDE SEQUENCE</scope>
    <source>
        <strain evidence="3">02402/16</strain>
        <tissue evidence="3">Leaf</tissue>
    </source>
</reference>
<organism evidence="3 4">
    <name type="scientific">Lolium multiflorum</name>
    <name type="common">Italian ryegrass</name>
    <name type="synonym">Lolium perenne subsp. multiflorum</name>
    <dbReference type="NCBI Taxonomy" id="4521"/>
    <lineage>
        <taxon>Eukaryota</taxon>
        <taxon>Viridiplantae</taxon>
        <taxon>Streptophyta</taxon>
        <taxon>Embryophyta</taxon>
        <taxon>Tracheophyta</taxon>
        <taxon>Spermatophyta</taxon>
        <taxon>Magnoliopsida</taxon>
        <taxon>Liliopsida</taxon>
        <taxon>Poales</taxon>
        <taxon>Poaceae</taxon>
        <taxon>BOP clade</taxon>
        <taxon>Pooideae</taxon>
        <taxon>Poodae</taxon>
        <taxon>Poeae</taxon>
        <taxon>Poeae Chloroplast Group 2 (Poeae type)</taxon>
        <taxon>Loliodinae</taxon>
        <taxon>Loliinae</taxon>
        <taxon>Lolium</taxon>
    </lineage>
</organism>
<dbReference type="Proteomes" id="UP001231189">
    <property type="component" value="Unassembled WGS sequence"/>
</dbReference>
<evidence type="ECO:0000256" key="1">
    <source>
        <dbReference type="SAM" id="SignalP"/>
    </source>
</evidence>
<dbReference type="PANTHER" id="PTHR33116:SF78">
    <property type="entry name" value="OS12G0587133 PROTEIN"/>
    <property type="match status" value="1"/>
</dbReference>